<dbReference type="Pfam" id="PF04297">
    <property type="entry name" value="UPF0122"/>
    <property type="match status" value="1"/>
</dbReference>
<name>A0A645JEA8_9ZZZZ</name>
<dbReference type="SUPFAM" id="SSF88659">
    <property type="entry name" value="Sigma3 and sigma4 domains of RNA polymerase sigma factors"/>
    <property type="match status" value="1"/>
</dbReference>
<evidence type="ECO:0000313" key="3">
    <source>
        <dbReference type="EMBL" id="MPN57893.1"/>
    </source>
</evidence>
<dbReference type="EMBL" id="VSSQ01130006">
    <property type="protein sequence ID" value="MPN57893.1"/>
    <property type="molecule type" value="Genomic_DNA"/>
</dbReference>
<evidence type="ECO:0000256" key="2">
    <source>
        <dbReference type="ARBA" id="ARBA00024764"/>
    </source>
</evidence>
<gene>
    <name evidence="3" type="ORF">SDC9_205589</name>
</gene>
<organism evidence="3">
    <name type="scientific">bioreactor metagenome</name>
    <dbReference type="NCBI Taxonomy" id="1076179"/>
    <lineage>
        <taxon>unclassified sequences</taxon>
        <taxon>metagenomes</taxon>
        <taxon>ecological metagenomes</taxon>
    </lineage>
</organism>
<dbReference type="InterPro" id="IPR007394">
    <property type="entry name" value="UPF0122"/>
</dbReference>
<comment type="function">
    <text evidence="2">Might take part in the signal recognition particle (SRP) pathway. This is inferred from the conservation of its genetic proximity to ftsY/ffh. May be a regulatory protein.</text>
</comment>
<evidence type="ECO:0008006" key="4">
    <source>
        <dbReference type="Google" id="ProtNLM"/>
    </source>
</evidence>
<comment type="similarity">
    <text evidence="1">Belongs to the UPF0122 family.</text>
</comment>
<evidence type="ECO:0000256" key="1">
    <source>
        <dbReference type="ARBA" id="ARBA00008720"/>
    </source>
</evidence>
<dbReference type="Gene3D" id="1.10.10.10">
    <property type="entry name" value="Winged helix-like DNA-binding domain superfamily/Winged helix DNA-binding domain"/>
    <property type="match status" value="1"/>
</dbReference>
<comment type="caution">
    <text evidence="3">The sequence shown here is derived from an EMBL/GenBank/DDBJ whole genome shotgun (WGS) entry which is preliminary data.</text>
</comment>
<reference evidence="3" key="1">
    <citation type="submission" date="2019-08" db="EMBL/GenBank/DDBJ databases">
        <authorList>
            <person name="Kucharzyk K."/>
            <person name="Murdoch R.W."/>
            <person name="Higgins S."/>
            <person name="Loffler F."/>
        </authorList>
    </citation>
    <scope>NUCLEOTIDE SEQUENCE</scope>
</reference>
<accession>A0A645JEA8</accession>
<proteinExistence type="inferred from homology"/>
<dbReference type="AlphaFoldDB" id="A0A645JEA8"/>
<dbReference type="InterPro" id="IPR036388">
    <property type="entry name" value="WH-like_DNA-bd_sf"/>
</dbReference>
<dbReference type="InterPro" id="IPR013324">
    <property type="entry name" value="RNA_pol_sigma_r3/r4-like"/>
</dbReference>
<protein>
    <recommendedName>
        <fullName evidence="4">RNA polymerase sigma-70 region 4 domain-containing protein</fullName>
    </recommendedName>
</protein>
<sequence>MLIEDELNLFKLRFVDNYSEIEIAHKYNISRQAINKRINKIRGLLVEEFRE</sequence>